<dbReference type="EMBL" id="UOFF01000023">
    <property type="protein sequence ID" value="VAW53339.1"/>
    <property type="molecule type" value="Genomic_DNA"/>
</dbReference>
<sequence>MKFSLICVLTAILLFPGVSMAKDAVNIKAGNFKMGCSLGDSDCGGDEGKKGGVTVNVPAFSIDKYEVSVAEYRNCMKSGKCSRPKDNDRNQYCNLDAKDRDDHPINCVDWDQALAYCSWVGGRLPLEAEWEKAARAGTQSRYPWGQDVTCKQAIVDDGKTMGSVPNEPDGCGEDRTWARGSRAANALGLFDMHGNAGEWTANWYAPNAIGSLYAKGNLKGPSESRQRVVRGGSWDENKGNLRSSYRNVKPPISGDTVYGSIGFRCAYDG</sequence>
<dbReference type="InterPro" id="IPR016187">
    <property type="entry name" value="CTDL_fold"/>
</dbReference>
<dbReference type="PANTHER" id="PTHR23150:SF19">
    <property type="entry name" value="FORMYLGLYCINE-GENERATING ENZYME"/>
    <property type="match status" value="1"/>
</dbReference>
<name>A0A3B0WVX6_9ZZZZ</name>
<feature type="domain" description="Sulfatase-modifying factor enzyme-like" evidence="1">
    <location>
        <begin position="21"/>
        <end position="266"/>
    </location>
</feature>
<dbReference type="InterPro" id="IPR042095">
    <property type="entry name" value="SUMF_sf"/>
</dbReference>
<dbReference type="PANTHER" id="PTHR23150">
    <property type="entry name" value="SULFATASE MODIFYING FACTOR 1, 2"/>
    <property type="match status" value="1"/>
</dbReference>
<evidence type="ECO:0000313" key="2">
    <source>
        <dbReference type="EMBL" id="VAW53339.1"/>
    </source>
</evidence>
<dbReference type="InterPro" id="IPR005532">
    <property type="entry name" value="SUMF_dom"/>
</dbReference>
<protein>
    <submittedName>
        <fullName evidence="2">Sulfatase modifying factor 1 (C-alpha-formyglycine- generating enzyme 1)</fullName>
    </submittedName>
</protein>
<dbReference type="SUPFAM" id="SSF56436">
    <property type="entry name" value="C-type lectin-like"/>
    <property type="match status" value="1"/>
</dbReference>
<organism evidence="2">
    <name type="scientific">hydrothermal vent metagenome</name>
    <dbReference type="NCBI Taxonomy" id="652676"/>
    <lineage>
        <taxon>unclassified sequences</taxon>
        <taxon>metagenomes</taxon>
        <taxon>ecological metagenomes</taxon>
    </lineage>
</organism>
<dbReference type="Gene3D" id="3.90.1580.10">
    <property type="entry name" value="paralog of FGE (formylglycine-generating enzyme)"/>
    <property type="match status" value="1"/>
</dbReference>
<dbReference type="GO" id="GO:0120147">
    <property type="term" value="F:formylglycine-generating oxidase activity"/>
    <property type="evidence" value="ECO:0007669"/>
    <property type="project" value="TreeGrafter"/>
</dbReference>
<dbReference type="AlphaFoldDB" id="A0A3B0WVX6"/>
<gene>
    <name evidence="2" type="ORF">MNBD_GAMMA07-1113</name>
</gene>
<evidence type="ECO:0000259" key="1">
    <source>
        <dbReference type="Pfam" id="PF03781"/>
    </source>
</evidence>
<reference evidence="2" key="1">
    <citation type="submission" date="2018-06" db="EMBL/GenBank/DDBJ databases">
        <authorList>
            <person name="Zhirakovskaya E."/>
        </authorList>
    </citation>
    <scope>NUCLEOTIDE SEQUENCE</scope>
</reference>
<proteinExistence type="predicted"/>
<accession>A0A3B0WVX6</accession>
<dbReference type="InterPro" id="IPR051043">
    <property type="entry name" value="Sulfatase_Mod_Factor_Kinase"/>
</dbReference>
<dbReference type="Pfam" id="PF03781">
    <property type="entry name" value="FGE-sulfatase"/>
    <property type="match status" value="1"/>
</dbReference>